<dbReference type="Proteomes" id="UP000700059">
    <property type="component" value="Unassembled WGS sequence"/>
</dbReference>
<evidence type="ECO:0000313" key="3">
    <source>
        <dbReference type="Proteomes" id="UP000700059"/>
    </source>
</evidence>
<sequence>MNKTNIFSTTKNICNNINKKLQENKTKVGNDDILVENNFLLFLQEWIKDLLKSKNNKKQELLDALKTNNALSKEKLFTELTNSLEENQSLSKETKEQISKNLSNKHIQNFTFSLINHKLKQNENANTKLEINTKDVIEAGIDIAKNPTPQGIAIAVGKKAAKKLMHKVAQ</sequence>
<protein>
    <submittedName>
        <fullName evidence="2">Uncharacterized protein</fullName>
    </submittedName>
</protein>
<organism evidence="2 3">
    <name type="scientific">Helicobacter turcicus</name>
    <dbReference type="NCBI Taxonomy" id="2867412"/>
    <lineage>
        <taxon>Bacteria</taxon>
        <taxon>Pseudomonadati</taxon>
        <taxon>Campylobacterota</taxon>
        <taxon>Epsilonproteobacteria</taxon>
        <taxon>Campylobacterales</taxon>
        <taxon>Helicobacteraceae</taxon>
        <taxon>Helicobacter</taxon>
    </lineage>
</organism>
<dbReference type="RefSeq" id="WP_221532550.1">
    <property type="nucleotide sequence ID" value="NZ_JAIGYP010000010.1"/>
</dbReference>
<gene>
    <name evidence="2" type="ORF">K4G57_07030</name>
</gene>
<accession>A0ABS7JP86</accession>
<proteinExistence type="predicted"/>
<keyword evidence="1" id="KW-0175">Coiled coil</keyword>
<keyword evidence="3" id="KW-1185">Reference proteome</keyword>
<evidence type="ECO:0000313" key="2">
    <source>
        <dbReference type="EMBL" id="MBX7491211.1"/>
    </source>
</evidence>
<feature type="coiled-coil region" evidence="1">
    <location>
        <begin position="48"/>
        <end position="93"/>
    </location>
</feature>
<evidence type="ECO:0000256" key="1">
    <source>
        <dbReference type="SAM" id="Coils"/>
    </source>
</evidence>
<dbReference type="EMBL" id="JAIGYQ010000010">
    <property type="protein sequence ID" value="MBX7491211.1"/>
    <property type="molecule type" value="Genomic_DNA"/>
</dbReference>
<reference evidence="2 3" key="1">
    <citation type="submission" date="2021-08" db="EMBL/GenBank/DDBJ databases">
        <title>Helicobacter spp. isolated from feces of Anatolian Ground Squirrel (Spermophilus xanthoprymnus) in Turkey.</title>
        <authorList>
            <person name="Aydin F."/>
            <person name="Abay S."/>
            <person name="Kayman T."/>
            <person name="Karakaya E."/>
            <person name="Saticioglu I.B."/>
        </authorList>
    </citation>
    <scope>NUCLEOTIDE SEQUENCE [LARGE SCALE GENOMIC DNA]</scope>
    <source>
        <strain evidence="2 3">Faydin-H70</strain>
    </source>
</reference>
<name>A0ABS7JP86_9HELI</name>
<comment type="caution">
    <text evidence="2">The sequence shown here is derived from an EMBL/GenBank/DDBJ whole genome shotgun (WGS) entry which is preliminary data.</text>
</comment>